<proteinExistence type="predicted"/>
<dbReference type="InterPro" id="IPR002731">
    <property type="entry name" value="ATPase_BadF"/>
</dbReference>
<dbReference type="EMBL" id="SHNP01000005">
    <property type="protein sequence ID" value="MCX2974923.1"/>
    <property type="molecule type" value="Genomic_DNA"/>
</dbReference>
<protein>
    <submittedName>
        <fullName evidence="2">ATPase</fullName>
    </submittedName>
</protein>
<evidence type="ECO:0000313" key="2">
    <source>
        <dbReference type="EMBL" id="MCX2974923.1"/>
    </source>
</evidence>
<accession>A0ABT3SY40</accession>
<comment type="caution">
    <text evidence="2">The sequence shown here is derived from an EMBL/GenBank/DDBJ whole genome shotgun (WGS) entry which is preliminary data.</text>
</comment>
<dbReference type="PANTHER" id="PTHR43190:SF3">
    <property type="entry name" value="N-ACETYL-D-GLUCOSAMINE KINASE"/>
    <property type="match status" value="1"/>
</dbReference>
<dbReference type="SUPFAM" id="SSF53067">
    <property type="entry name" value="Actin-like ATPase domain"/>
    <property type="match status" value="2"/>
</dbReference>
<dbReference type="Gene3D" id="3.30.420.40">
    <property type="match status" value="2"/>
</dbReference>
<name>A0ABT3SY40_9GAMM</name>
<sequence>MSGPMFLGIDGGGSKCKARLANGNGKLLGEGVAGPANVFQDQLQAPRSIVESAQRALASAHLPDTDIKKLVVGAGLAGANIPRVARETEEWDHPFAKFYVGTDIHIACLAAHGAADGAVIVAGTGSVGYSTINEISYGGHGFPFGDKGSGAWLGLEAVKAVLQADDSLAPETALSRASESQLAASGLGIADAMVGASSRDYGALAPLVLECAQRGDPVALEIVREGAAYLSDMAEKLLGTSEGGLCLLGGLGERLQAWMRPEIVARVVPALGQPDEGAVRFAIQCYDG</sequence>
<dbReference type="Pfam" id="PF01869">
    <property type="entry name" value="BcrAD_BadFG"/>
    <property type="match status" value="1"/>
</dbReference>
<dbReference type="RefSeq" id="WP_279253591.1">
    <property type="nucleotide sequence ID" value="NZ_SHNP01000005.1"/>
</dbReference>
<organism evidence="2 3">
    <name type="scientific">Candidatus Seongchinamella marina</name>
    <dbReference type="NCBI Taxonomy" id="2518990"/>
    <lineage>
        <taxon>Bacteria</taxon>
        <taxon>Pseudomonadati</taxon>
        <taxon>Pseudomonadota</taxon>
        <taxon>Gammaproteobacteria</taxon>
        <taxon>Cellvibrionales</taxon>
        <taxon>Halieaceae</taxon>
        <taxon>Seongchinamella</taxon>
    </lineage>
</organism>
<gene>
    <name evidence="2" type="ORF">EYC87_15120</name>
</gene>
<keyword evidence="3" id="KW-1185">Reference proteome</keyword>
<evidence type="ECO:0000313" key="3">
    <source>
        <dbReference type="Proteomes" id="UP001143307"/>
    </source>
</evidence>
<evidence type="ECO:0000259" key="1">
    <source>
        <dbReference type="Pfam" id="PF01869"/>
    </source>
</evidence>
<dbReference type="CDD" id="cd24082">
    <property type="entry name" value="ASKHA_NBD_GspK-like"/>
    <property type="match status" value="1"/>
</dbReference>
<dbReference type="Proteomes" id="UP001143307">
    <property type="component" value="Unassembled WGS sequence"/>
</dbReference>
<feature type="domain" description="ATPase BadF/BadG/BcrA/BcrD type" evidence="1">
    <location>
        <begin position="7"/>
        <end position="256"/>
    </location>
</feature>
<dbReference type="InterPro" id="IPR043129">
    <property type="entry name" value="ATPase_NBD"/>
</dbReference>
<reference evidence="2" key="1">
    <citation type="submission" date="2019-02" db="EMBL/GenBank/DDBJ databases">
        <authorList>
            <person name="Li S.-H."/>
        </authorList>
    </citation>
    <scope>NUCLEOTIDE SEQUENCE</scope>
    <source>
        <strain evidence="2">IMCC8485</strain>
    </source>
</reference>
<dbReference type="PANTHER" id="PTHR43190">
    <property type="entry name" value="N-ACETYL-D-GLUCOSAMINE KINASE"/>
    <property type="match status" value="1"/>
</dbReference>
<dbReference type="InterPro" id="IPR052519">
    <property type="entry name" value="Euk-type_GlcNAc_Kinase"/>
</dbReference>